<dbReference type="InterPro" id="IPR000246">
    <property type="entry name" value="Peptidase_T2"/>
</dbReference>
<feature type="region of interest" description="Disordered" evidence="3">
    <location>
        <begin position="1"/>
        <end position="29"/>
    </location>
</feature>
<dbReference type="InterPro" id="IPR029055">
    <property type="entry name" value="Ntn_hydrolases_N"/>
</dbReference>
<dbReference type="Gene3D" id="3.60.20.30">
    <property type="entry name" value="(Glycosyl)asparaginase"/>
    <property type="match status" value="1"/>
</dbReference>
<dbReference type="GO" id="GO:0005737">
    <property type="term" value="C:cytoplasm"/>
    <property type="evidence" value="ECO:0007669"/>
    <property type="project" value="TreeGrafter"/>
</dbReference>
<gene>
    <name evidence="4" type="ORF">CC86DRAFT_399971</name>
</gene>
<evidence type="ECO:0000256" key="2">
    <source>
        <dbReference type="PIRSR" id="PIRSR600246-3"/>
    </source>
</evidence>
<dbReference type="Proteomes" id="UP000799424">
    <property type="component" value="Unassembled WGS sequence"/>
</dbReference>
<dbReference type="CDD" id="cd04514">
    <property type="entry name" value="Taspase1_like"/>
    <property type="match status" value="2"/>
</dbReference>
<keyword evidence="5" id="KW-1185">Reference proteome</keyword>
<name>A0A6A7AK52_9PLEO</name>
<feature type="active site" description="Nucleophile" evidence="1">
    <location>
        <position position="453"/>
    </location>
</feature>
<evidence type="ECO:0000313" key="5">
    <source>
        <dbReference type="Proteomes" id="UP000799424"/>
    </source>
</evidence>
<dbReference type="FunFam" id="3.60.20.30:FF:000007">
    <property type="entry name" value="Similar to threonine aspartase"/>
    <property type="match status" value="1"/>
</dbReference>
<keyword evidence="4" id="KW-0378">Hydrolase</keyword>
<dbReference type="OrthoDB" id="77601at2759"/>
<feature type="site" description="Cleavage; by autolysis" evidence="2">
    <location>
        <begin position="452"/>
        <end position="453"/>
    </location>
</feature>
<sequence length="646" mass="68985">MSVPSRGYETTDGALPAESHTRKASRSPPNDDVCCIYVHAGAGYHSVQNERIHLEACNDAAQLAMLILKNGGTAVDAVEAAIKTLEDREITNAGYGSNLAMDGVVECDAAIVDHHGRSGAVGAVAQIKNPISLARLVHEHTMHSLTLRRVPPNLLVAQGATDFAVEMGMPILPHDALVSPAAKDRWLRWRADLKAAERKGRKSGNHQSCWKVRDDAAPGDVIGQRIMREEHTENLLRDMAPADRSSSPSPSDDLLYYDHEEVSSSLSDPSLPVSEHSTGSLRSENHAMTPDTSDAMPIPGQVRPYTMADSSRSAFINSTQKVPTISQYDDYRLSRHVGGSPFVEDAEMEDMHSGPVQIAQASGLNSWADGSGEESDSAHSTKTMKAADTNLPPATAVDLPLPVTPTEEEIIALPPRLSTPLNHVRETAPLPPIPNMSSGSHSKEGDEDHITDTVGAIAVDSWGNIACGASSGGIGMKYRGRVGPAALVGIGAAVIPIDPDDPEQACVATVTSGTGEHMATTMAATVCAERLYQSVKKSRGGEYVEVTEDEALQAMIENEFMGHPSVKHSNSAGAIGILGLKKMNGGMLLYFGHNTDSFAMASMSSDESVPKCTMSRSKGNGQIAQGGRMMSLKRHKRPKSTPQRYR</sequence>
<protein>
    <submittedName>
        <fullName evidence="4">N-terminal nucleophile aminohydrolase</fullName>
    </submittedName>
</protein>
<feature type="compositionally biased region" description="Low complexity" evidence="3">
    <location>
        <begin position="263"/>
        <end position="274"/>
    </location>
</feature>
<evidence type="ECO:0000313" key="4">
    <source>
        <dbReference type="EMBL" id="KAF2833344.1"/>
    </source>
</evidence>
<reference evidence="4" key="1">
    <citation type="journal article" date="2020" name="Stud. Mycol.">
        <title>101 Dothideomycetes genomes: a test case for predicting lifestyles and emergence of pathogens.</title>
        <authorList>
            <person name="Haridas S."/>
            <person name="Albert R."/>
            <person name="Binder M."/>
            <person name="Bloem J."/>
            <person name="Labutti K."/>
            <person name="Salamov A."/>
            <person name="Andreopoulos B."/>
            <person name="Baker S."/>
            <person name="Barry K."/>
            <person name="Bills G."/>
            <person name="Bluhm B."/>
            <person name="Cannon C."/>
            <person name="Castanera R."/>
            <person name="Culley D."/>
            <person name="Daum C."/>
            <person name="Ezra D."/>
            <person name="Gonzalez J."/>
            <person name="Henrissat B."/>
            <person name="Kuo A."/>
            <person name="Liang C."/>
            <person name="Lipzen A."/>
            <person name="Lutzoni F."/>
            <person name="Magnuson J."/>
            <person name="Mondo S."/>
            <person name="Nolan M."/>
            <person name="Ohm R."/>
            <person name="Pangilinan J."/>
            <person name="Park H.-J."/>
            <person name="Ramirez L."/>
            <person name="Alfaro M."/>
            <person name="Sun H."/>
            <person name="Tritt A."/>
            <person name="Yoshinaga Y."/>
            <person name="Zwiers L.-H."/>
            <person name="Turgeon B."/>
            <person name="Goodwin S."/>
            <person name="Spatafora J."/>
            <person name="Crous P."/>
            <person name="Grigoriev I."/>
        </authorList>
    </citation>
    <scope>NUCLEOTIDE SEQUENCE</scope>
    <source>
        <strain evidence="4">CBS 113818</strain>
    </source>
</reference>
<dbReference type="EMBL" id="MU006216">
    <property type="protein sequence ID" value="KAF2833344.1"/>
    <property type="molecule type" value="Genomic_DNA"/>
</dbReference>
<dbReference type="PANTHER" id="PTHR10188:SF8">
    <property type="entry name" value="THREONINE ASPARTASE 1"/>
    <property type="match status" value="1"/>
</dbReference>
<evidence type="ECO:0000256" key="3">
    <source>
        <dbReference type="SAM" id="MobiDB-lite"/>
    </source>
</evidence>
<dbReference type="GO" id="GO:0004298">
    <property type="term" value="F:threonine-type endopeptidase activity"/>
    <property type="evidence" value="ECO:0007669"/>
    <property type="project" value="InterPro"/>
</dbReference>
<feature type="compositionally biased region" description="Basic residues" evidence="3">
    <location>
        <begin position="631"/>
        <end position="646"/>
    </location>
</feature>
<proteinExistence type="predicted"/>
<dbReference type="InterPro" id="IPR037464">
    <property type="entry name" value="Taspase1"/>
</dbReference>
<evidence type="ECO:0000256" key="1">
    <source>
        <dbReference type="PIRSR" id="PIRSR600246-1"/>
    </source>
</evidence>
<feature type="compositionally biased region" description="Polar residues" evidence="3">
    <location>
        <begin position="614"/>
        <end position="623"/>
    </location>
</feature>
<dbReference type="PANTHER" id="PTHR10188">
    <property type="entry name" value="L-ASPARAGINASE"/>
    <property type="match status" value="1"/>
</dbReference>
<dbReference type="GO" id="GO:0051604">
    <property type="term" value="P:protein maturation"/>
    <property type="evidence" value="ECO:0007669"/>
    <property type="project" value="TreeGrafter"/>
</dbReference>
<feature type="region of interest" description="Disordered" evidence="3">
    <location>
        <begin position="609"/>
        <end position="646"/>
    </location>
</feature>
<dbReference type="AlphaFoldDB" id="A0A6A7AK52"/>
<dbReference type="Pfam" id="PF01112">
    <property type="entry name" value="Asparaginase_2"/>
    <property type="match status" value="2"/>
</dbReference>
<feature type="region of interest" description="Disordered" evidence="3">
    <location>
        <begin position="261"/>
        <end position="298"/>
    </location>
</feature>
<feature type="region of interest" description="Disordered" evidence="3">
    <location>
        <begin position="365"/>
        <end position="384"/>
    </location>
</feature>
<accession>A0A6A7AK52</accession>
<dbReference type="SUPFAM" id="SSF56235">
    <property type="entry name" value="N-terminal nucleophile aminohydrolases (Ntn hydrolases)"/>
    <property type="match status" value="1"/>
</dbReference>
<organism evidence="4 5">
    <name type="scientific">Ophiobolus disseminans</name>
    <dbReference type="NCBI Taxonomy" id="1469910"/>
    <lineage>
        <taxon>Eukaryota</taxon>
        <taxon>Fungi</taxon>
        <taxon>Dikarya</taxon>
        <taxon>Ascomycota</taxon>
        <taxon>Pezizomycotina</taxon>
        <taxon>Dothideomycetes</taxon>
        <taxon>Pleosporomycetidae</taxon>
        <taxon>Pleosporales</taxon>
        <taxon>Pleosporineae</taxon>
        <taxon>Phaeosphaeriaceae</taxon>
        <taxon>Ophiobolus</taxon>
    </lineage>
</organism>